<dbReference type="OMA" id="MYCTDLL"/>
<evidence type="ECO:0000256" key="7">
    <source>
        <dbReference type="SAM" id="SignalP"/>
    </source>
</evidence>
<protein>
    <recommendedName>
        <fullName evidence="3">Sperm acrosome membrane-associated protein 3</fullName>
    </recommendedName>
</protein>
<gene>
    <name evidence="8" type="primary">LOC100555286</name>
</gene>
<dbReference type="SMART" id="SM00263">
    <property type="entry name" value="LYZ1"/>
    <property type="match status" value="1"/>
</dbReference>
<dbReference type="PRINTS" id="PR00137">
    <property type="entry name" value="LYSOZYME"/>
</dbReference>
<comment type="similarity">
    <text evidence="1 6">Belongs to the glycosyl hydrolase 22 family.</text>
</comment>
<reference evidence="8" key="3">
    <citation type="submission" date="2025-09" db="UniProtKB">
        <authorList>
            <consortium name="Ensembl"/>
        </authorList>
    </citation>
    <scope>IDENTIFICATION</scope>
</reference>
<evidence type="ECO:0000313" key="8">
    <source>
        <dbReference type="Ensembl" id="ENSACAP00000013796.2"/>
    </source>
</evidence>
<dbReference type="FunFam" id="1.10.530.10:FF:000001">
    <property type="entry name" value="Lysozyme C"/>
    <property type="match status" value="1"/>
</dbReference>
<dbReference type="HOGENOM" id="CLU_111620_0_1_1"/>
<evidence type="ECO:0000256" key="1">
    <source>
        <dbReference type="ARBA" id="ARBA00010859"/>
    </source>
</evidence>
<keyword evidence="7" id="KW-0732">Signal</keyword>
<dbReference type="GO" id="GO:0007342">
    <property type="term" value="P:fusion of sperm to egg plasma membrane involved in single fertilization"/>
    <property type="evidence" value="ECO:0000318"/>
    <property type="project" value="GO_Central"/>
</dbReference>
<dbReference type="PROSITE" id="PS51348">
    <property type="entry name" value="GLYCOSYL_HYDROL_F22_2"/>
    <property type="match status" value="1"/>
</dbReference>
<reference evidence="8" key="1">
    <citation type="submission" date="2009-12" db="EMBL/GenBank/DDBJ databases">
        <title>The Genome Sequence of Anolis carolinensis (Green Anole Lizard).</title>
        <authorList>
            <consortium name="The Genome Sequencing Platform"/>
            <person name="Di Palma F."/>
            <person name="Alfoldi J."/>
            <person name="Heiman D."/>
            <person name="Young S."/>
            <person name="Grabherr M."/>
            <person name="Johnson J."/>
            <person name="Lander E.S."/>
            <person name="Lindblad-Toh K."/>
        </authorList>
    </citation>
    <scope>NUCLEOTIDE SEQUENCE [LARGE SCALE GENOMIC DNA]</scope>
    <source>
        <strain evidence="8">JBL SC #1</strain>
    </source>
</reference>
<evidence type="ECO:0000256" key="3">
    <source>
        <dbReference type="ARBA" id="ARBA00016370"/>
    </source>
</evidence>
<dbReference type="GO" id="GO:0003796">
    <property type="term" value="F:lysozyme activity"/>
    <property type="evidence" value="ECO:0000318"/>
    <property type="project" value="GO_Central"/>
</dbReference>
<feature type="signal peptide" evidence="7">
    <location>
        <begin position="1"/>
        <end position="22"/>
    </location>
</feature>
<dbReference type="InterPro" id="IPR000974">
    <property type="entry name" value="Glyco_hydro_22_lys"/>
</dbReference>
<keyword evidence="9" id="KW-1185">Reference proteome</keyword>
<dbReference type="InterPro" id="IPR023346">
    <property type="entry name" value="Lysozyme-like_dom_sf"/>
</dbReference>
<evidence type="ECO:0000256" key="4">
    <source>
        <dbReference type="ARBA" id="ARBA00023157"/>
    </source>
</evidence>
<dbReference type="Pfam" id="PF00062">
    <property type="entry name" value="Lys"/>
    <property type="match status" value="1"/>
</dbReference>
<dbReference type="SUPFAM" id="SSF53955">
    <property type="entry name" value="Lysozyme-like"/>
    <property type="match status" value="1"/>
</dbReference>
<evidence type="ECO:0000256" key="5">
    <source>
        <dbReference type="ARBA" id="ARBA00024656"/>
    </source>
</evidence>
<dbReference type="GeneTree" id="ENSGT00940000161810"/>
<organism evidence="8 9">
    <name type="scientific">Anolis carolinensis</name>
    <name type="common">Green anole</name>
    <name type="synonym">American chameleon</name>
    <dbReference type="NCBI Taxonomy" id="28377"/>
    <lineage>
        <taxon>Eukaryota</taxon>
        <taxon>Metazoa</taxon>
        <taxon>Chordata</taxon>
        <taxon>Craniata</taxon>
        <taxon>Vertebrata</taxon>
        <taxon>Euteleostomi</taxon>
        <taxon>Lepidosauria</taxon>
        <taxon>Squamata</taxon>
        <taxon>Bifurcata</taxon>
        <taxon>Unidentata</taxon>
        <taxon>Episquamata</taxon>
        <taxon>Toxicofera</taxon>
        <taxon>Iguania</taxon>
        <taxon>Dactyloidae</taxon>
        <taxon>Anolis</taxon>
    </lineage>
</organism>
<accession>H9GKL7</accession>
<dbReference type="InParanoid" id="H9GKL7"/>
<dbReference type="AlphaFoldDB" id="H9GKL7"/>
<sequence>LGMKCLPLLLQFLLCFASRTGAKVFERCELAKMLKNYGLDGYRGYSLANWVCMAFYESGFDTKMVRPQDNGSTSNGIFQINSYLWCEDYKHYTPNICQMHCSDLLTSYIRDDVACAMRIVQGPKGLGAWKMWKKNCEGEDVDIWLKGCEL</sequence>
<comment type="function">
    <text evidence="5">Sperm surface membrane protein that may be involved in sperm-egg plasma membrane adhesion and fusion during fertilization. It could be a potential receptor for the egg oligosaccharide residue N-acetylglucosamine, which is present in the extracellular matrix over the egg plasma membrane. The processed form has no detectable bacteriolytic activity in vitro.</text>
</comment>
<dbReference type="Ensembl" id="ENSACAT00000014078.3">
    <property type="protein sequence ID" value="ENSACAP00000013796.2"/>
    <property type="gene ID" value="ENSACAG00000014071.3"/>
</dbReference>
<dbReference type="Proteomes" id="UP000001646">
    <property type="component" value="Unplaced"/>
</dbReference>
<dbReference type="GO" id="GO:0036126">
    <property type="term" value="C:sperm flagellum"/>
    <property type="evidence" value="ECO:0000318"/>
    <property type="project" value="GO_Central"/>
</dbReference>
<dbReference type="Bgee" id="ENSACAG00000014071">
    <property type="expression patterns" value="Expressed in testis and 1 other cell type or tissue"/>
</dbReference>
<comment type="subunit">
    <text evidence="2">Interacts with ASTL.</text>
</comment>
<dbReference type="PANTHER" id="PTHR11407:SF25">
    <property type="entry name" value="SPERM ACROSOME MEMBRANE-ASSOCIATED PROTEIN 3"/>
    <property type="match status" value="1"/>
</dbReference>
<dbReference type="CDD" id="cd16897">
    <property type="entry name" value="LYZ_C"/>
    <property type="match status" value="1"/>
</dbReference>
<feature type="chain" id="PRO_5003621332" description="Sperm acrosome membrane-associated protein 3" evidence="7">
    <location>
        <begin position="23"/>
        <end position="150"/>
    </location>
</feature>
<dbReference type="PRINTS" id="PR00135">
    <property type="entry name" value="LYZLACT"/>
</dbReference>
<reference evidence="8" key="2">
    <citation type="submission" date="2025-08" db="UniProtKB">
        <authorList>
            <consortium name="Ensembl"/>
        </authorList>
    </citation>
    <scope>IDENTIFICATION</scope>
</reference>
<dbReference type="PANTHER" id="PTHR11407">
    <property type="entry name" value="LYSOZYME C"/>
    <property type="match status" value="1"/>
</dbReference>
<evidence type="ECO:0000313" key="9">
    <source>
        <dbReference type="Proteomes" id="UP000001646"/>
    </source>
</evidence>
<dbReference type="eggNOG" id="ENOG502S1F5">
    <property type="taxonomic scope" value="Eukaryota"/>
</dbReference>
<dbReference type="InterPro" id="IPR001916">
    <property type="entry name" value="Glyco_hydro_22"/>
</dbReference>
<evidence type="ECO:0000256" key="6">
    <source>
        <dbReference type="RuleBase" id="RU004440"/>
    </source>
</evidence>
<dbReference type="Gene3D" id="1.10.530.10">
    <property type="match status" value="1"/>
</dbReference>
<dbReference type="GO" id="GO:0001669">
    <property type="term" value="C:acrosomal vesicle"/>
    <property type="evidence" value="ECO:0000318"/>
    <property type="project" value="GO_Central"/>
</dbReference>
<evidence type="ECO:0000256" key="2">
    <source>
        <dbReference type="ARBA" id="ARBA00011780"/>
    </source>
</evidence>
<proteinExistence type="inferred from homology"/>
<keyword evidence="4" id="KW-1015">Disulfide bond</keyword>
<name>H9GKL7_ANOCA</name>